<name>A0A7J2U5W2_9CREN</name>
<gene>
    <name evidence="1" type="ORF">ENO26_08875</name>
</gene>
<comment type="caution">
    <text evidence="1">The sequence shown here is derived from an EMBL/GenBank/DDBJ whole genome shotgun (WGS) entry which is preliminary data.</text>
</comment>
<proteinExistence type="predicted"/>
<sequence>MSLELEELRKELESRLRDFGKKIEGAWEMYSAKDFGYALHYLIEDVEDRVRKYTGGSVECYPSMGVERNRLVIAVHCIARRPGVRTVVEAEATYAAARDLSSIKLEDVYIYTSRAEHTP</sequence>
<dbReference type="EMBL" id="DSEU01000060">
    <property type="protein sequence ID" value="HEM67653.1"/>
    <property type="molecule type" value="Genomic_DNA"/>
</dbReference>
<reference evidence="1" key="1">
    <citation type="journal article" date="2020" name="mSystems">
        <title>Genome- and Community-Level Interaction Insights into Carbon Utilization and Element Cycling Functions of Hydrothermarchaeota in Hydrothermal Sediment.</title>
        <authorList>
            <person name="Zhou Z."/>
            <person name="Liu Y."/>
            <person name="Xu W."/>
            <person name="Pan J."/>
            <person name="Luo Z.H."/>
            <person name="Li M."/>
        </authorList>
    </citation>
    <scope>NUCLEOTIDE SEQUENCE [LARGE SCALE GENOMIC DNA]</scope>
    <source>
        <strain evidence="1">SpSt-125</strain>
    </source>
</reference>
<evidence type="ECO:0000313" key="1">
    <source>
        <dbReference type="EMBL" id="HEM67653.1"/>
    </source>
</evidence>
<protein>
    <submittedName>
        <fullName evidence="1">Uncharacterized protein</fullName>
    </submittedName>
</protein>
<organism evidence="1">
    <name type="scientific">Ignisphaera aggregans</name>
    <dbReference type="NCBI Taxonomy" id="334771"/>
    <lineage>
        <taxon>Archaea</taxon>
        <taxon>Thermoproteota</taxon>
        <taxon>Thermoprotei</taxon>
        <taxon>Desulfurococcales</taxon>
        <taxon>Desulfurococcaceae</taxon>
        <taxon>Ignisphaera</taxon>
    </lineage>
</organism>
<dbReference type="AlphaFoldDB" id="A0A7J2U5W2"/>
<accession>A0A7J2U5W2</accession>